<accession>A0A329SWJ8</accession>
<keyword evidence="2" id="KW-0472">Membrane</keyword>
<gene>
    <name evidence="4" type="ORF">PC110_g2616</name>
</gene>
<feature type="region of interest" description="Disordered" evidence="1">
    <location>
        <begin position="574"/>
        <end position="600"/>
    </location>
</feature>
<dbReference type="AlphaFoldDB" id="A0A329SWJ8"/>
<dbReference type="Pfam" id="PF13843">
    <property type="entry name" value="DDE_Tnp_1_7"/>
    <property type="match status" value="1"/>
</dbReference>
<dbReference type="PANTHER" id="PTHR46599:SF3">
    <property type="entry name" value="PIGGYBAC TRANSPOSABLE ELEMENT-DERIVED PROTEIN 4"/>
    <property type="match status" value="1"/>
</dbReference>
<evidence type="ECO:0000313" key="5">
    <source>
        <dbReference type="Proteomes" id="UP000251314"/>
    </source>
</evidence>
<name>A0A329SWJ8_9STRA</name>
<dbReference type="EMBL" id="MJFZ01000035">
    <property type="protein sequence ID" value="RAW41134.1"/>
    <property type="molecule type" value="Genomic_DNA"/>
</dbReference>
<keyword evidence="2" id="KW-1133">Transmembrane helix</keyword>
<dbReference type="InterPro" id="IPR029526">
    <property type="entry name" value="PGBD"/>
</dbReference>
<dbReference type="Proteomes" id="UP000251314">
    <property type="component" value="Unassembled WGS sequence"/>
</dbReference>
<feature type="domain" description="PiggyBac transposable element-derived protein" evidence="3">
    <location>
        <begin position="166"/>
        <end position="510"/>
    </location>
</feature>
<dbReference type="VEuPathDB" id="FungiDB:PC110_g2616"/>
<comment type="caution">
    <text evidence="4">The sequence shown here is derived from an EMBL/GenBank/DDBJ whole genome shotgun (WGS) entry which is preliminary data.</text>
</comment>
<keyword evidence="5" id="KW-1185">Reference proteome</keyword>
<proteinExistence type="predicted"/>
<dbReference type="PANTHER" id="PTHR46599">
    <property type="entry name" value="PIGGYBAC TRANSPOSABLE ELEMENT-DERIVED PROTEIN 4"/>
    <property type="match status" value="1"/>
</dbReference>
<evidence type="ECO:0000259" key="3">
    <source>
        <dbReference type="Pfam" id="PF13843"/>
    </source>
</evidence>
<feature type="region of interest" description="Disordered" evidence="1">
    <location>
        <begin position="102"/>
        <end position="136"/>
    </location>
</feature>
<protein>
    <recommendedName>
        <fullName evidence="3">PiggyBac transposable element-derived protein domain-containing protein</fullName>
    </recommendedName>
</protein>
<sequence length="600" mass="68871">MVRSAARVPRDSEVTARDLSFKSVWRELKGEDWTRKAPPGRSLDDRYKYVRPALRRRADTTARVPDSSSSNEPAQPGDAQIAAAAEVVRVNYLPDIEAAAARRDAETSTVNAAGERCQSTSPPRRTRRPTRRSLDAAYQRYRKKQRRNADLPRKTRRDIQHELETMKLIMPHQLCRFVGLLVARTIEPNREKLANHWKTTDVGAISRGCFGSVLSRDRFMEIPRNLHFNPNSDPRARTDRAWKIRKVVEVLQRTFARGYVAPSHLAFDEAVLPRRSSINKMRVYMKDKHHKWGRNLFMLCSAATAHCIRFEVYCGKKQYASDAHKPDMKSGPAAVVRNLLEVVGEDARKQGMRLIVVDRFYTSVALAIQLLLMGFYCVGTIMTNRLGYCKQVIEKKKNRPPAIPRSSFKISRSKLVPNMLAISWWDLRSVHFLCTGGSLEIDRVGCQDGAEKVEVPCPRVVKDYHAYMGGVDVHDHLRLQRYSLQRALRFKKFYKSLVLGLTDLAIVNGYIVHKAYHKNKTSQPLTHVKYMIKLHLQCTQLQATDMFESNTFGTQIPSATPTYDRIPVGPNHLSKHAARQVNEWRDEDKQKKRRRRSCKV</sequence>
<reference evidence="4 5" key="1">
    <citation type="submission" date="2018-01" db="EMBL/GenBank/DDBJ databases">
        <title>Draft genome of the strawberry crown rot pathogen Phytophthora cactorum.</title>
        <authorList>
            <person name="Armitage A.D."/>
            <person name="Lysoe E."/>
            <person name="Nellist C.F."/>
            <person name="Harrison R.J."/>
            <person name="Brurberg M.B."/>
        </authorList>
    </citation>
    <scope>NUCLEOTIDE SEQUENCE [LARGE SCALE GENOMIC DNA]</scope>
    <source>
        <strain evidence="4 5">10300</strain>
    </source>
</reference>
<evidence type="ECO:0000256" key="2">
    <source>
        <dbReference type="SAM" id="Phobius"/>
    </source>
</evidence>
<evidence type="ECO:0000256" key="1">
    <source>
        <dbReference type="SAM" id="MobiDB-lite"/>
    </source>
</evidence>
<feature type="transmembrane region" description="Helical" evidence="2">
    <location>
        <begin position="360"/>
        <end position="381"/>
    </location>
</feature>
<evidence type="ECO:0000313" key="4">
    <source>
        <dbReference type="EMBL" id="RAW41134.1"/>
    </source>
</evidence>
<keyword evidence="2" id="KW-0812">Transmembrane</keyword>
<feature type="compositionally biased region" description="Basic residues" evidence="1">
    <location>
        <begin position="591"/>
        <end position="600"/>
    </location>
</feature>
<feature type="region of interest" description="Disordered" evidence="1">
    <location>
        <begin position="31"/>
        <end position="78"/>
    </location>
</feature>
<dbReference type="STRING" id="29920.A0A329SWJ8"/>
<dbReference type="OrthoDB" id="123623at2759"/>
<organism evidence="4 5">
    <name type="scientific">Phytophthora cactorum</name>
    <dbReference type="NCBI Taxonomy" id="29920"/>
    <lineage>
        <taxon>Eukaryota</taxon>
        <taxon>Sar</taxon>
        <taxon>Stramenopiles</taxon>
        <taxon>Oomycota</taxon>
        <taxon>Peronosporomycetes</taxon>
        <taxon>Peronosporales</taxon>
        <taxon>Peronosporaceae</taxon>
        <taxon>Phytophthora</taxon>
    </lineage>
</organism>